<protein>
    <submittedName>
        <fullName evidence="2">Uncharacterized protein</fullName>
    </submittedName>
</protein>
<accession>A0A0F9KJY8</accession>
<sequence length="59" mass="6893">MSKRNDEHSLRRFLYAQELNRRAGGDINKILPAAEDMMKEAAEKRKKEEQESGMNEDIL</sequence>
<gene>
    <name evidence="2" type="ORF">LCGC14_1694460</name>
</gene>
<proteinExistence type="predicted"/>
<organism evidence="2">
    <name type="scientific">marine sediment metagenome</name>
    <dbReference type="NCBI Taxonomy" id="412755"/>
    <lineage>
        <taxon>unclassified sequences</taxon>
        <taxon>metagenomes</taxon>
        <taxon>ecological metagenomes</taxon>
    </lineage>
</organism>
<comment type="caution">
    <text evidence="2">The sequence shown here is derived from an EMBL/GenBank/DDBJ whole genome shotgun (WGS) entry which is preliminary data.</text>
</comment>
<evidence type="ECO:0000313" key="2">
    <source>
        <dbReference type="EMBL" id="KKM15595.1"/>
    </source>
</evidence>
<feature type="region of interest" description="Disordered" evidence="1">
    <location>
        <begin position="39"/>
        <end position="59"/>
    </location>
</feature>
<reference evidence="2" key="1">
    <citation type="journal article" date="2015" name="Nature">
        <title>Complex archaea that bridge the gap between prokaryotes and eukaryotes.</title>
        <authorList>
            <person name="Spang A."/>
            <person name="Saw J.H."/>
            <person name="Jorgensen S.L."/>
            <person name="Zaremba-Niedzwiedzka K."/>
            <person name="Martijn J."/>
            <person name="Lind A.E."/>
            <person name="van Eijk R."/>
            <person name="Schleper C."/>
            <person name="Guy L."/>
            <person name="Ettema T.J."/>
        </authorList>
    </citation>
    <scope>NUCLEOTIDE SEQUENCE</scope>
</reference>
<feature type="compositionally biased region" description="Basic and acidic residues" evidence="1">
    <location>
        <begin position="39"/>
        <end position="50"/>
    </location>
</feature>
<name>A0A0F9KJY8_9ZZZZ</name>
<evidence type="ECO:0000256" key="1">
    <source>
        <dbReference type="SAM" id="MobiDB-lite"/>
    </source>
</evidence>
<dbReference type="AlphaFoldDB" id="A0A0F9KJY8"/>
<dbReference type="EMBL" id="LAZR01014869">
    <property type="protein sequence ID" value="KKM15595.1"/>
    <property type="molecule type" value="Genomic_DNA"/>
</dbReference>